<feature type="transmembrane region" description="Helical" evidence="1">
    <location>
        <begin position="320"/>
        <end position="343"/>
    </location>
</feature>
<feature type="transmembrane region" description="Helical" evidence="1">
    <location>
        <begin position="149"/>
        <end position="168"/>
    </location>
</feature>
<feature type="transmembrane region" description="Helical" evidence="1">
    <location>
        <begin position="30"/>
        <end position="48"/>
    </location>
</feature>
<dbReference type="PANTHER" id="PTHR38457">
    <property type="entry name" value="REGULATOR ABRB-RELATED"/>
    <property type="match status" value="1"/>
</dbReference>
<protein>
    <recommendedName>
        <fullName evidence="4">Ammonia monooxygenase</fullName>
    </recommendedName>
</protein>
<keyword evidence="3" id="KW-1185">Reference proteome</keyword>
<name>A0A857J5T0_9BURK</name>
<dbReference type="AlphaFoldDB" id="A0A857J5T0"/>
<sequence>MQRKAAWALRLVLVLSVSTAGGWLAHGAGVPLGWLLGALGASAALAQLGLSVNIEAIRPYVLIFLGLALGQTFSQAVLLSLLGSLPAIVLCAMLTVAAGLVGAQVFSRYGGLDARTAFFCGTPGGVVLMAIHAREAGVSEQQVVLAQTIRLVLVVLVYPALVALLSAHEIQGPAGHAFASAAVAHQPGSPGSPGSPGLLLLWWLAGLGAAFLGKKVGIPNPWMLAPCLLTAVFASCGVAPEPVPAEWIVLAQSVLGISLGSSMTPQFIRGSRRLLAASVLSSIVLAFILIVIGLAAAWIFRLPLAGTLLGMAPGGMPEMAVTAQALKVSVPLVLGFHFVRVVFSNLLLEPVWRCARALRLV</sequence>
<gene>
    <name evidence="2" type="ORF">GT347_10435</name>
</gene>
<dbReference type="PANTHER" id="PTHR38457:SF1">
    <property type="entry name" value="REGULATOR ABRB-RELATED"/>
    <property type="match status" value="1"/>
</dbReference>
<feature type="transmembrane region" description="Helical" evidence="1">
    <location>
        <begin position="87"/>
        <end position="106"/>
    </location>
</feature>
<feature type="transmembrane region" description="Helical" evidence="1">
    <location>
        <begin position="195"/>
        <end position="213"/>
    </location>
</feature>
<dbReference type="EMBL" id="CP047650">
    <property type="protein sequence ID" value="QHI98372.1"/>
    <property type="molecule type" value="Genomic_DNA"/>
</dbReference>
<feature type="transmembrane region" description="Helical" evidence="1">
    <location>
        <begin position="274"/>
        <end position="300"/>
    </location>
</feature>
<evidence type="ECO:0008006" key="4">
    <source>
        <dbReference type="Google" id="ProtNLM"/>
    </source>
</evidence>
<feature type="transmembrane region" description="Helical" evidence="1">
    <location>
        <begin position="60"/>
        <end position="81"/>
    </location>
</feature>
<dbReference type="Proteomes" id="UP000464787">
    <property type="component" value="Chromosome"/>
</dbReference>
<dbReference type="InterPro" id="IPR007820">
    <property type="entry name" value="AbrB_fam"/>
</dbReference>
<evidence type="ECO:0000313" key="3">
    <source>
        <dbReference type="Proteomes" id="UP000464787"/>
    </source>
</evidence>
<keyword evidence="1" id="KW-0472">Membrane</keyword>
<dbReference type="KEGG" id="xyk:GT347_10435"/>
<evidence type="ECO:0000313" key="2">
    <source>
        <dbReference type="EMBL" id="QHI98372.1"/>
    </source>
</evidence>
<reference evidence="2 3" key="1">
    <citation type="submission" date="2020-01" db="EMBL/GenBank/DDBJ databases">
        <title>Genome sequencing of strain KACC 21265.</title>
        <authorList>
            <person name="Heo J."/>
            <person name="Kim S.-J."/>
            <person name="Kim J.-S."/>
            <person name="Hong S.-B."/>
            <person name="Kwon S.-W."/>
        </authorList>
    </citation>
    <scope>NUCLEOTIDE SEQUENCE [LARGE SCALE GENOMIC DNA]</scope>
    <source>
        <strain evidence="2 3">KACC 21265</strain>
    </source>
</reference>
<accession>A0A857J5T0</accession>
<dbReference type="Pfam" id="PF05145">
    <property type="entry name" value="AbrB"/>
    <property type="match status" value="1"/>
</dbReference>
<proteinExistence type="predicted"/>
<dbReference type="GO" id="GO:0016020">
    <property type="term" value="C:membrane"/>
    <property type="evidence" value="ECO:0007669"/>
    <property type="project" value="InterPro"/>
</dbReference>
<dbReference type="PIRSF" id="PIRSF038991">
    <property type="entry name" value="Protein_AbrB"/>
    <property type="match status" value="1"/>
</dbReference>
<organism evidence="2 3">
    <name type="scientific">Xylophilus rhododendri</name>
    <dbReference type="NCBI Taxonomy" id="2697032"/>
    <lineage>
        <taxon>Bacteria</taxon>
        <taxon>Pseudomonadati</taxon>
        <taxon>Pseudomonadota</taxon>
        <taxon>Betaproteobacteria</taxon>
        <taxon>Burkholderiales</taxon>
        <taxon>Xylophilus</taxon>
    </lineage>
</organism>
<dbReference type="RefSeq" id="WP_160551889.1">
    <property type="nucleotide sequence ID" value="NZ_CP047650.1"/>
</dbReference>
<keyword evidence="1" id="KW-1133">Transmembrane helix</keyword>
<dbReference type="GO" id="GO:0010468">
    <property type="term" value="P:regulation of gene expression"/>
    <property type="evidence" value="ECO:0007669"/>
    <property type="project" value="InterPro"/>
</dbReference>
<evidence type="ECO:0000256" key="1">
    <source>
        <dbReference type="SAM" id="Phobius"/>
    </source>
</evidence>
<keyword evidence="1" id="KW-0812">Transmembrane</keyword>